<keyword evidence="22" id="KW-1185">Reference proteome</keyword>
<comment type="function">
    <text evidence="18">Pore-forming protein involved in both innate and adaptive immunity. Plays a central role in antigen cross-presentation in dendritic cells by forming a pore in antigen-containing compartments, thereby promoting delivery of antigens for cross-presentation. Also involved in innate immune response following bacterial infection; shows antibacterial activity against a wide spectrum of Gram-positive, Gram-negative and acid-fast bacteria. Reduces the viability of the intracytosolic pathogen L.monocytogenes by inhibiting acidification of the phagocytic vacuole of host cells which restricts bacterial translocation from the vacuole to the cytosol. Required for the antibacterial activity of reactive oxygen species and nitric oxide.</text>
</comment>
<evidence type="ECO:0000256" key="1">
    <source>
        <dbReference type="ARBA" id="ARBA00004265"/>
    </source>
</evidence>
<comment type="function">
    <text evidence="17">Pore-forming protein that plays a central role in antigen cross-presentation in dendritic cells by mediating delivery of antigens for cross-presentation. Dendritic cells bridge innate and adaptive immunity by capturing exogenous antigens on MHC class-I molecules and presenting them to naive CD8(+) T-cells. Acts by forming a pore in antigen-containing compartments, promoting the release of antigens into the cytosol, enabling generation of MHCI:peptide complexes and T-cell priming.</text>
</comment>
<evidence type="ECO:0000256" key="3">
    <source>
        <dbReference type="ARBA" id="ARBA00021365"/>
    </source>
</evidence>
<evidence type="ECO:0000256" key="9">
    <source>
        <dbReference type="ARBA" id="ARBA00022859"/>
    </source>
</evidence>
<keyword evidence="11" id="KW-1064">Adaptive immunity</keyword>
<evidence type="ECO:0000256" key="10">
    <source>
        <dbReference type="ARBA" id="ARBA00022989"/>
    </source>
</evidence>
<reference evidence="21" key="1">
    <citation type="journal article" date="2022" name="bioRxiv">
        <title>Sequencing and chromosome-scale assembly of the giantPleurodeles waltlgenome.</title>
        <authorList>
            <person name="Brown T."/>
            <person name="Elewa A."/>
            <person name="Iarovenko S."/>
            <person name="Subramanian E."/>
            <person name="Araus A.J."/>
            <person name="Petzold A."/>
            <person name="Susuki M."/>
            <person name="Suzuki K.-i.T."/>
            <person name="Hayashi T."/>
            <person name="Toyoda A."/>
            <person name="Oliveira C."/>
            <person name="Osipova E."/>
            <person name="Leigh N.D."/>
            <person name="Simon A."/>
            <person name="Yun M.H."/>
        </authorList>
    </citation>
    <scope>NUCLEOTIDE SEQUENCE</scope>
    <source>
        <strain evidence="21">20211129_DDA</strain>
        <tissue evidence="21">Liver</tissue>
    </source>
</reference>
<keyword evidence="12 19" id="KW-0472">Membrane</keyword>
<evidence type="ECO:0000256" key="14">
    <source>
        <dbReference type="ARBA" id="ARBA00023180"/>
    </source>
</evidence>
<keyword evidence="14" id="KW-0325">Glycoprotein</keyword>
<keyword evidence="6 19" id="KW-0812">Transmembrane</keyword>
<protein>
    <recommendedName>
        <fullName evidence="3">Macrophage-expressed gene 1 protein</fullName>
    </recommendedName>
    <alternativeName>
        <fullName evidence="16">Perforin-2</fullName>
    </alternativeName>
</protein>
<keyword evidence="7" id="KW-0732">Signal</keyword>
<dbReference type="GO" id="GO:0042742">
    <property type="term" value="P:defense response to bacterium"/>
    <property type="evidence" value="ECO:0007669"/>
    <property type="project" value="TreeGrafter"/>
</dbReference>
<dbReference type="Pfam" id="PF01823">
    <property type="entry name" value="MACPF"/>
    <property type="match status" value="1"/>
</dbReference>
<evidence type="ECO:0000256" key="6">
    <source>
        <dbReference type="ARBA" id="ARBA00022692"/>
    </source>
</evidence>
<feature type="transmembrane region" description="Helical" evidence="19">
    <location>
        <begin position="624"/>
        <end position="644"/>
    </location>
</feature>
<keyword evidence="15" id="KW-0968">Cytoplasmic vesicle</keyword>
<dbReference type="PANTHER" id="PTHR31463">
    <property type="entry name" value="MACROPHAGE-EXPRESSED GENE 1 PROTEIN"/>
    <property type="match status" value="1"/>
</dbReference>
<dbReference type="Proteomes" id="UP001066276">
    <property type="component" value="Chromosome 4_1"/>
</dbReference>
<evidence type="ECO:0000256" key="4">
    <source>
        <dbReference type="ARBA" id="ARBA00022452"/>
    </source>
</evidence>
<evidence type="ECO:0000313" key="22">
    <source>
        <dbReference type="Proteomes" id="UP001066276"/>
    </source>
</evidence>
<evidence type="ECO:0000256" key="2">
    <source>
        <dbReference type="ARBA" id="ARBA00007256"/>
    </source>
</evidence>
<sequence>MEVLPGGGWDNLRNLDLGRVMYMDYSSCLTTEDGAYIIPDGIFVIPQKQTSLEMNSEIVTSWKEYKSSTAFSINEDFSLFTVINGKFSTDFQRVKTHQVRDSSFTTRVQIRNLRYTVKTTPNFVFDPSFKSQLVNIANHLENNQTRMANFLAEILILNYGTHVLTSVDVGANLVQEDQIRNTFLEDSWSTKSSITASASATFEEKISAGFGFNASYGNSFTRNYVTNRTNSRVESIGGVPFYPGITLKAWQESISNQLVAIDRSGLPLQFFINPHTLSDIPEPTVKKLLKTVEAASNRYYRVNTYPGCTDVTSPNFNFQANIDDASCDSMMTNFTFGGSYQDCTEVSGNEAGLICQGLAHKNPLTGHFSCPQGYSPVKLSSQTRDEGFYRLECHDDCVWFLFNFCKKVCADVFRVSTAQFNAYWCAAKGQVPENSGYLFGGLYSSKSLNPLTTSQSCPVNYYPLKLFDDLKVCVSADYEMGLPYSVPFGGFFSCDSGNPLAVSKTATSFQSIGGQNVQASAPKRCPSGFSQHLALISDGCQVNYCVKSGLFTSGSLPPVRLPPFSRPPAMSVGTTNTVLVLTETDRSWVKVSGTQMWKLTKTENARNTMKLVSGADARISGGEAAGITVGVTTALAILIAMAVYGRRRYRKKGYQEVEQQRLVPDGPGMEITNHEEARCLQEAELSE</sequence>
<evidence type="ECO:0000256" key="12">
    <source>
        <dbReference type="ARBA" id="ARBA00023136"/>
    </source>
</evidence>
<keyword evidence="10 19" id="KW-1133">Transmembrane helix</keyword>
<evidence type="ECO:0000313" key="21">
    <source>
        <dbReference type="EMBL" id="KAJ1168981.1"/>
    </source>
</evidence>
<keyword evidence="8" id="KW-0832">Ubl conjugation</keyword>
<dbReference type="InterPro" id="IPR020864">
    <property type="entry name" value="MACPF"/>
</dbReference>
<evidence type="ECO:0000256" key="13">
    <source>
        <dbReference type="ARBA" id="ARBA00023157"/>
    </source>
</evidence>
<evidence type="ECO:0000256" key="19">
    <source>
        <dbReference type="SAM" id="Phobius"/>
    </source>
</evidence>
<dbReference type="EMBL" id="JANPWB010000007">
    <property type="protein sequence ID" value="KAJ1168981.1"/>
    <property type="molecule type" value="Genomic_DNA"/>
</dbReference>
<evidence type="ECO:0000256" key="17">
    <source>
        <dbReference type="ARBA" id="ARBA00045657"/>
    </source>
</evidence>
<gene>
    <name evidence="21" type="ORF">NDU88_000893</name>
</gene>
<comment type="similarity">
    <text evidence="2">Belongs to the MPEG1 family.</text>
</comment>
<accession>A0AAV7SYA5</accession>
<dbReference type="GO" id="GO:0030670">
    <property type="term" value="C:phagocytic vesicle membrane"/>
    <property type="evidence" value="ECO:0007669"/>
    <property type="project" value="UniProtKB-SubCell"/>
</dbReference>
<feature type="domain" description="MACPF" evidence="20">
    <location>
        <begin position="1"/>
        <end position="303"/>
    </location>
</feature>
<dbReference type="InterPro" id="IPR039707">
    <property type="entry name" value="MPEG1"/>
</dbReference>
<comment type="subcellular location">
    <subcellularLocation>
        <location evidence="1">Cytoplasmic vesicle</location>
        <location evidence="1">Phagosome membrane</location>
        <topology evidence="1">Multi-pass membrane protein</topology>
    </subcellularLocation>
</comment>
<dbReference type="AlphaFoldDB" id="A0AAV7SYA5"/>
<comment type="caution">
    <text evidence="21">The sequence shown here is derived from an EMBL/GenBank/DDBJ whole genome shotgun (WGS) entry which is preliminary data.</text>
</comment>
<dbReference type="SMART" id="SM00457">
    <property type="entry name" value="MACPF"/>
    <property type="match status" value="1"/>
</dbReference>
<evidence type="ECO:0000256" key="7">
    <source>
        <dbReference type="ARBA" id="ARBA00022729"/>
    </source>
</evidence>
<evidence type="ECO:0000256" key="18">
    <source>
        <dbReference type="ARBA" id="ARBA00045689"/>
    </source>
</evidence>
<evidence type="ECO:0000259" key="20">
    <source>
        <dbReference type="PROSITE" id="PS51412"/>
    </source>
</evidence>
<proteinExistence type="inferred from homology"/>
<keyword evidence="13" id="KW-1015">Disulfide bond</keyword>
<evidence type="ECO:0000256" key="5">
    <source>
        <dbReference type="ARBA" id="ARBA00022588"/>
    </source>
</evidence>
<dbReference type="PROSITE" id="PS51412">
    <property type="entry name" value="MACPF_2"/>
    <property type="match status" value="1"/>
</dbReference>
<dbReference type="PANTHER" id="PTHR31463:SF4">
    <property type="entry name" value="MACROPHAGE-EXPRESSED GENE 1 PROTEIN"/>
    <property type="match status" value="1"/>
</dbReference>
<dbReference type="GO" id="GO:0002250">
    <property type="term" value="P:adaptive immune response"/>
    <property type="evidence" value="ECO:0007669"/>
    <property type="project" value="UniProtKB-KW"/>
</dbReference>
<keyword evidence="4" id="KW-1134">Transmembrane beta strand</keyword>
<keyword evidence="5" id="KW-0399">Innate immunity</keyword>
<evidence type="ECO:0000256" key="11">
    <source>
        <dbReference type="ARBA" id="ARBA00023130"/>
    </source>
</evidence>
<evidence type="ECO:0000256" key="15">
    <source>
        <dbReference type="ARBA" id="ARBA00023329"/>
    </source>
</evidence>
<name>A0AAV7SYA5_PLEWA</name>
<dbReference type="CDD" id="cd22579">
    <property type="entry name" value="MPEG1_P2"/>
    <property type="match status" value="1"/>
</dbReference>
<dbReference type="GO" id="GO:0045087">
    <property type="term" value="P:innate immune response"/>
    <property type="evidence" value="ECO:0007669"/>
    <property type="project" value="UniProtKB-KW"/>
</dbReference>
<evidence type="ECO:0000256" key="16">
    <source>
        <dbReference type="ARBA" id="ARBA00030728"/>
    </source>
</evidence>
<evidence type="ECO:0000256" key="8">
    <source>
        <dbReference type="ARBA" id="ARBA00022843"/>
    </source>
</evidence>
<keyword evidence="9" id="KW-0391">Immunity</keyword>
<organism evidence="21 22">
    <name type="scientific">Pleurodeles waltl</name>
    <name type="common">Iberian ribbed newt</name>
    <dbReference type="NCBI Taxonomy" id="8319"/>
    <lineage>
        <taxon>Eukaryota</taxon>
        <taxon>Metazoa</taxon>
        <taxon>Chordata</taxon>
        <taxon>Craniata</taxon>
        <taxon>Vertebrata</taxon>
        <taxon>Euteleostomi</taxon>
        <taxon>Amphibia</taxon>
        <taxon>Batrachia</taxon>
        <taxon>Caudata</taxon>
        <taxon>Salamandroidea</taxon>
        <taxon>Salamandridae</taxon>
        <taxon>Pleurodelinae</taxon>
        <taxon>Pleurodeles</taxon>
    </lineage>
</organism>